<dbReference type="GO" id="GO:0006405">
    <property type="term" value="P:RNA export from nucleus"/>
    <property type="evidence" value="ECO:0007669"/>
    <property type="project" value="TreeGrafter"/>
</dbReference>
<dbReference type="EMBL" id="SWFT01000149">
    <property type="protein sequence ID" value="KAA8898102.1"/>
    <property type="molecule type" value="Genomic_DNA"/>
</dbReference>
<dbReference type="PANTHER" id="PTHR11223:SF3">
    <property type="entry name" value="EXPORTIN-5"/>
    <property type="match status" value="1"/>
</dbReference>
<dbReference type="GO" id="GO:0006611">
    <property type="term" value="P:protein export from nucleus"/>
    <property type="evidence" value="ECO:0007669"/>
    <property type="project" value="InterPro"/>
</dbReference>
<protein>
    <recommendedName>
        <fullName evidence="1">Exportin-5 C-terminal domain-containing protein</fullName>
    </recommendedName>
</protein>
<dbReference type="GeneID" id="54783607"/>
<evidence type="ECO:0000313" key="3">
    <source>
        <dbReference type="Proteomes" id="UP000449547"/>
    </source>
</evidence>
<dbReference type="SUPFAM" id="SSF48371">
    <property type="entry name" value="ARM repeat"/>
    <property type="match status" value="1"/>
</dbReference>
<name>A0A642UFS0_DIURU</name>
<dbReference type="InterPro" id="IPR045065">
    <property type="entry name" value="XPO1/5"/>
</dbReference>
<dbReference type="AlphaFoldDB" id="A0A642UFS0"/>
<feature type="domain" description="Exportin-5 C-terminal" evidence="1">
    <location>
        <begin position="343"/>
        <end position="1170"/>
    </location>
</feature>
<dbReference type="Gene3D" id="1.25.10.10">
    <property type="entry name" value="Leucine-rich Repeat Variant"/>
    <property type="match status" value="1"/>
</dbReference>
<dbReference type="OrthoDB" id="2215036at2759"/>
<dbReference type="Pfam" id="PF19273">
    <property type="entry name" value="Exportin-5"/>
    <property type="match status" value="1"/>
</dbReference>
<dbReference type="RefSeq" id="XP_034010359.1">
    <property type="nucleotide sequence ID" value="XM_034157885.1"/>
</dbReference>
<dbReference type="PANTHER" id="PTHR11223">
    <property type="entry name" value="EXPORTIN 1/5"/>
    <property type="match status" value="1"/>
</dbReference>
<proteinExistence type="predicted"/>
<dbReference type="InterPro" id="IPR045478">
    <property type="entry name" value="Exportin-5_C"/>
</dbReference>
<keyword evidence="3" id="KW-1185">Reference proteome</keyword>
<sequence>MDTNGVNQIIIALEAVYDAKVDNARRREAQAFLEEVKLNDESPYWGYQLALPDNGSDHIVRHFGLSLLQHAIRSRYHQLDQAKSVAIRNWVVELAAKTAEDEPHYIKEKIAFLWVAIAKRVWGSHLIKQRESVDLSDSEKEASWISMDLDLWNLWNSSLATRDVSIIILRTLFEDIYIIEDPAAAMRSTVLNQLAITITTPDNVLDTIWEPSPQFALCKASSEGWFKAWAQFLVERLSQHDISSPECQLFVPKLLHTFKTCLHWISPQVLREENIMANLFKILTLDDTKIKTAAIDCLHILFTRNYGDDDFEYFVGSVFTAEGISNLSQFYHSLELDADDIDEQVYALVKKSVEMIVSLSEFLNISSKQKVNWETSDVAGYLKLVLITTNHPSLIVSGLSLQMWVTILRYDELSSREQIVNIIPELLQIASDRTINYQNDANNLSTKFLAVDFDSSPEADSFLNNYRKFCEDIVRISVCKAPEQGLSWLEQRLEQFFSSGLGRQCISEHHLDEKSLALNYGNAQFNVIENCIRGISRWRIWYSGEDFETLNERLNSQVEVLGERLLAMNLASPRLIRKQVQTLVQFAPLLKDQGPLMFKVLERILHTATYDYPSDIDDDERELIRDLRTSCGTELNRLAYIMPESLKNIFDDLENVISQILSSNKVTDHEVVAFKSFLLVIASRSSIENKDELFSKIVDPELAAWSAPDTEKGLLDLHWFMQRIGIVEIASYFQKRGINEQTNLLSVQMDAEGKDLRKRLRDHWSSIFPIRATRIFIQYSIEKLSHDSSEYNNLRKLWAPRVQPIIPHILQLLSQIQAYHNPANWRDLPESVRSFVRDSCLERFWQQGVSVQSKEMFIEENVKAALTLRDFADSVGHLIRYTREYAFLTIGSIAQLEDTLYEIPDVGQMLWNAVAGDTTGITLHSWKHMLNSCLRSVVKFCPVEHVPNFMSQLLPMAFKDLDTLLVTRWNKVYENGLCLGQGDTDDLSEEMMEEHMLRQLSATVVRFLMDIVSQLNAKQVSPLQVACRKLVSEDRDVMASFIQLSSHIIQFKDTKCSFNTVLIIRNIISEILLKDDEVDKYICDNLLPALCNILLDDYFHETHPEAAVTLTTIYCNLRAKSDYPARALLQCLPNVSTARLSNFEQLLVSSKTVKSQRGVLLDLIRVSKEDATNGTDDDDIAKRKQQLERVALSRTKKSAGGDVMNDPFTENGALTNLFGDD</sequence>
<dbReference type="GO" id="GO:0005737">
    <property type="term" value="C:cytoplasm"/>
    <property type="evidence" value="ECO:0007669"/>
    <property type="project" value="TreeGrafter"/>
</dbReference>
<comment type="caution">
    <text evidence="2">The sequence shown here is derived from an EMBL/GenBank/DDBJ whole genome shotgun (WGS) entry which is preliminary data.</text>
</comment>
<dbReference type="InterPro" id="IPR011989">
    <property type="entry name" value="ARM-like"/>
</dbReference>
<evidence type="ECO:0000313" key="2">
    <source>
        <dbReference type="EMBL" id="KAA8898102.1"/>
    </source>
</evidence>
<dbReference type="GO" id="GO:0005049">
    <property type="term" value="F:nuclear export signal receptor activity"/>
    <property type="evidence" value="ECO:0007669"/>
    <property type="project" value="InterPro"/>
</dbReference>
<dbReference type="GO" id="GO:0005634">
    <property type="term" value="C:nucleus"/>
    <property type="evidence" value="ECO:0007669"/>
    <property type="project" value="TreeGrafter"/>
</dbReference>
<gene>
    <name evidence="2" type="ORF">DIURU_004956</name>
</gene>
<dbReference type="OMA" id="IAKRSWG"/>
<accession>A0A642UFS0</accession>
<evidence type="ECO:0000259" key="1">
    <source>
        <dbReference type="Pfam" id="PF19273"/>
    </source>
</evidence>
<organism evidence="2 3">
    <name type="scientific">Diutina rugosa</name>
    <name type="common">Yeast</name>
    <name type="synonym">Candida rugosa</name>
    <dbReference type="NCBI Taxonomy" id="5481"/>
    <lineage>
        <taxon>Eukaryota</taxon>
        <taxon>Fungi</taxon>
        <taxon>Dikarya</taxon>
        <taxon>Ascomycota</taxon>
        <taxon>Saccharomycotina</taxon>
        <taxon>Pichiomycetes</taxon>
        <taxon>Debaryomycetaceae</taxon>
        <taxon>Diutina</taxon>
    </lineage>
</organism>
<dbReference type="Proteomes" id="UP000449547">
    <property type="component" value="Unassembled WGS sequence"/>
</dbReference>
<dbReference type="GO" id="GO:0042565">
    <property type="term" value="C:RNA nuclear export complex"/>
    <property type="evidence" value="ECO:0007669"/>
    <property type="project" value="TreeGrafter"/>
</dbReference>
<dbReference type="InterPro" id="IPR016024">
    <property type="entry name" value="ARM-type_fold"/>
</dbReference>
<reference evidence="2 3" key="1">
    <citation type="submission" date="2019-07" db="EMBL/GenBank/DDBJ databases">
        <title>Genome assembly of two rare yeast pathogens: Diutina rugosa and Trichomonascus ciferrii.</title>
        <authorList>
            <person name="Mixao V."/>
            <person name="Saus E."/>
            <person name="Hansen A."/>
            <person name="Lass-Flor C."/>
            <person name="Gabaldon T."/>
        </authorList>
    </citation>
    <scope>NUCLEOTIDE SEQUENCE [LARGE SCALE GENOMIC DNA]</scope>
    <source>
        <strain evidence="2 3">CBS 613</strain>
    </source>
</reference>
<dbReference type="VEuPathDB" id="FungiDB:DIURU_004956"/>
<dbReference type="GO" id="GO:0003723">
    <property type="term" value="F:RNA binding"/>
    <property type="evidence" value="ECO:0007669"/>
    <property type="project" value="TreeGrafter"/>
</dbReference>